<gene>
    <name evidence="4" type="ORF">IQ241_04450</name>
</gene>
<organism evidence="4 5">
    <name type="scientific">Vasconcelosia minhoensis LEGE 07310</name>
    <dbReference type="NCBI Taxonomy" id="915328"/>
    <lineage>
        <taxon>Bacteria</taxon>
        <taxon>Bacillati</taxon>
        <taxon>Cyanobacteriota</taxon>
        <taxon>Cyanophyceae</taxon>
        <taxon>Nodosilineales</taxon>
        <taxon>Cymatolegaceae</taxon>
        <taxon>Vasconcelosia</taxon>
        <taxon>Vasconcelosia minhoensis</taxon>
    </lineage>
</organism>
<evidence type="ECO:0000256" key="1">
    <source>
        <dbReference type="ARBA" id="ARBA00022553"/>
    </source>
</evidence>
<reference evidence="4" key="1">
    <citation type="submission" date="2020-10" db="EMBL/GenBank/DDBJ databases">
        <authorList>
            <person name="Castelo-Branco R."/>
            <person name="Eusebio N."/>
            <person name="Adriana R."/>
            <person name="Vieira A."/>
            <person name="Brugerolle De Fraissinette N."/>
            <person name="Rezende De Castro R."/>
            <person name="Schneider M.P."/>
            <person name="Vasconcelos V."/>
            <person name="Leao P.N."/>
        </authorList>
    </citation>
    <scope>NUCLEOTIDE SEQUENCE</scope>
    <source>
        <strain evidence="4">LEGE 07310</strain>
    </source>
</reference>
<accession>A0A8J7DKJ6</accession>
<dbReference type="PANTHER" id="PTHR44591:SF22">
    <property type="entry name" value="CHEY SUBFAMILY"/>
    <property type="match status" value="1"/>
</dbReference>
<dbReference type="PROSITE" id="PS50110">
    <property type="entry name" value="RESPONSE_REGULATORY"/>
    <property type="match status" value="1"/>
</dbReference>
<dbReference type="Pfam" id="PF00072">
    <property type="entry name" value="Response_reg"/>
    <property type="match status" value="1"/>
</dbReference>
<dbReference type="RefSeq" id="WP_193905215.1">
    <property type="nucleotide sequence ID" value="NZ_JADEXG010000007.1"/>
</dbReference>
<keyword evidence="1 2" id="KW-0597">Phosphoprotein</keyword>
<dbReference type="EMBL" id="JADEXG010000007">
    <property type="protein sequence ID" value="MBE9076551.1"/>
    <property type="molecule type" value="Genomic_DNA"/>
</dbReference>
<dbReference type="Proteomes" id="UP000636505">
    <property type="component" value="Unassembled WGS sequence"/>
</dbReference>
<keyword evidence="5" id="KW-1185">Reference proteome</keyword>
<dbReference type="SUPFAM" id="SSF52172">
    <property type="entry name" value="CheY-like"/>
    <property type="match status" value="1"/>
</dbReference>
<feature type="domain" description="Response regulatory" evidence="3">
    <location>
        <begin position="5"/>
        <end position="122"/>
    </location>
</feature>
<dbReference type="Gene3D" id="3.40.50.2300">
    <property type="match status" value="1"/>
</dbReference>
<name>A0A8J7DKJ6_9CYAN</name>
<dbReference type="InterPro" id="IPR001789">
    <property type="entry name" value="Sig_transdc_resp-reg_receiver"/>
</dbReference>
<feature type="modified residue" description="4-aspartylphosphate" evidence="2">
    <location>
        <position position="55"/>
    </location>
</feature>
<protein>
    <submittedName>
        <fullName evidence="4">Response regulator</fullName>
    </submittedName>
</protein>
<dbReference type="CDD" id="cd17552">
    <property type="entry name" value="REC_RR468-like"/>
    <property type="match status" value="1"/>
</dbReference>
<dbReference type="InterPro" id="IPR011006">
    <property type="entry name" value="CheY-like_superfamily"/>
</dbReference>
<dbReference type="GO" id="GO:0000160">
    <property type="term" value="P:phosphorelay signal transduction system"/>
    <property type="evidence" value="ECO:0007669"/>
    <property type="project" value="InterPro"/>
</dbReference>
<proteinExistence type="predicted"/>
<evidence type="ECO:0000313" key="4">
    <source>
        <dbReference type="EMBL" id="MBE9076551.1"/>
    </source>
</evidence>
<evidence type="ECO:0000313" key="5">
    <source>
        <dbReference type="Proteomes" id="UP000636505"/>
    </source>
</evidence>
<dbReference type="InterPro" id="IPR050595">
    <property type="entry name" value="Bact_response_regulator"/>
</dbReference>
<sequence>MGSKRILLVDDESDIQTVARLGLTLGTNWEVLTAVSGQAGIEVAIARQPDAILLDVMMPDMDGLATIAALKANAETQTIPVIFLTAKAQAADRRRLYEVGAQGVITKPFDPTTLASQVSGFLDWPLTG</sequence>
<comment type="caution">
    <text evidence="4">The sequence shown here is derived from an EMBL/GenBank/DDBJ whole genome shotgun (WGS) entry which is preliminary data.</text>
</comment>
<dbReference type="AlphaFoldDB" id="A0A8J7DKJ6"/>
<dbReference type="SMART" id="SM00448">
    <property type="entry name" value="REC"/>
    <property type="match status" value="1"/>
</dbReference>
<evidence type="ECO:0000256" key="2">
    <source>
        <dbReference type="PROSITE-ProRule" id="PRU00169"/>
    </source>
</evidence>
<dbReference type="PANTHER" id="PTHR44591">
    <property type="entry name" value="STRESS RESPONSE REGULATOR PROTEIN 1"/>
    <property type="match status" value="1"/>
</dbReference>
<evidence type="ECO:0000259" key="3">
    <source>
        <dbReference type="PROSITE" id="PS50110"/>
    </source>
</evidence>